<protein>
    <submittedName>
        <fullName evidence="8">Uncharacterized protein</fullName>
    </submittedName>
</protein>
<organism evidence="8">
    <name type="scientific">Mucochytrium quahogii</name>
    <dbReference type="NCBI Taxonomy" id="96639"/>
    <lineage>
        <taxon>Eukaryota</taxon>
        <taxon>Sar</taxon>
        <taxon>Stramenopiles</taxon>
        <taxon>Bigyra</taxon>
        <taxon>Labyrinthulomycetes</taxon>
        <taxon>Thraustochytrida</taxon>
        <taxon>Thraustochytriidae</taxon>
        <taxon>Mucochytrium</taxon>
    </lineage>
</organism>
<feature type="transmembrane region" description="Helical" evidence="7">
    <location>
        <begin position="219"/>
        <end position="238"/>
    </location>
</feature>
<evidence type="ECO:0000256" key="2">
    <source>
        <dbReference type="ARBA" id="ARBA00005982"/>
    </source>
</evidence>
<feature type="transmembrane region" description="Helical" evidence="7">
    <location>
        <begin position="521"/>
        <end position="544"/>
    </location>
</feature>
<dbReference type="GO" id="GO:0022857">
    <property type="term" value="F:transmembrane transporter activity"/>
    <property type="evidence" value="ECO:0007669"/>
    <property type="project" value="InterPro"/>
</dbReference>
<feature type="transmembrane region" description="Helical" evidence="7">
    <location>
        <begin position="401"/>
        <end position="423"/>
    </location>
</feature>
<dbReference type="InterPro" id="IPR018456">
    <property type="entry name" value="PTR2_symporter_CS"/>
</dbReference>
<feature type="transmembrane region" description="Helical" evidence="7">
    <location>
        <begin position="369"/>
        <end position="389"/>
    </location>
</feature>
<feature type="transmembrane region" description="Helical" evidence="7">
    <location>
        <begin position="443"/>
        <end position="464"/>
    </location>
</feature>
<comment type="similarity">
    <text evidence="2 6">Belongs to the major facilitator superfamily. Proton-dependent oligopeptide transporter (POT/PTR) (TC 2.A.17) family.</text>
</comment>
<feature type="transmembrane region" description="Helical" evidence="7">
    <location>
        <begin position="179"/>
        <end position="199"/>
    </location>
</feature>
<feature type="transmembrane region" description="Helical" evidence="7">
    <location>
        <begin position="61"/>
        <end position="78"/>
    </location>
</feature>
<dbReference type="Pfam" id="PF00854">
    <property type="entry name" value="PTR2"/>
    <property type="match status" value="1"/>
</dbReference>
<evidence type="ECO:0000256" key="5">
    <source>
        <dbReference type="ARBA" id="ARBA00023136"/>
    </source>
</evidence>
<gene>
    <name evidence="8" type="ORF">QSP1433_LOCUS10594</name>
</gene>
<reference evidence="8" key="1">
    <citation type="submission" date="2021-01" db="EMBL/GenBank/DDBJ databases">
        <authorList>
            <person name="Corre E."/>
            <person name="Pelletier E."/>
            <person name="Niang G."/>
            <person name="Scheremetjew M."/>
            <person name="Finn R."/>
            <person name="Kale V."/>
            <person name="Holt S."/>
            <person name="Cochrane G."/>
            <person name="Meng A."/>
            <person name="Brown T."/>
            <person name="Cohen L."/>
        </authorList>
    </citation>
    <scope>NUCLEOTIDE SEQUENCE</scope>
    <source>
        <strain evidence="8">NY070348D</strain>
    </source>
</reference>
<feature type="transmembrane region" description="Helical" evidence="7">
    <location>
        <begin position="144"/>
        <end position="167"/>
    </location>
</feature>
<dbReference type="SUPFAM" id="SSF103473">
    <property type="entry name" value="MFS general substrate transporter"/>
    <property type="match status" value="1"/>
</dbReference>
<dbReference type="InterPro" id="IPR000109">
    <property type="entry name" value="POT_fam"/>
</dbReference>
<evidence type="ECO:0000256" key="4">
    <source>
        <dbReference type="ARBA" id="ARBA00022989"/>
    </source>
</evidence>
<dbReference type="Gene3D" id="1.20.1250.20">
    <property type="entry name" value="MFS general substrate transporter like domains"/>
    <property type="match status" value="1"/>
</dbReference>
<evidence type="ECO:0000256" key="3">
    <source>
        <dbReference type="ARBA" id="ARBA00022692"/>
    </source>
</evidence>
<evidence type="ECO:0000256" key="7">
    <source>
        <dbReference type="SAM" id="Phobius"/>
    </source>
</evidence>
<feature type="transmembrane region" description="Helical" evidence="7">
    <location>
        <begin position="250"/>
        <end position="269"/>
    </location>
</feature>
<dbReference type="InterPro" id="IPR036259">
    <property type="entry name" value="MFS_trans_sf"/>
</dbReference>
<dbReference type="GO" id="GO:0016020">
    <property type="term" value="C:membrane"/>
    <property type="evidence" value="ECO:0007669"/>
    <property type="project" value="UniProtKB-SubCell"/>
</dbReference>
<evidence type="ECO:0000256" key="6">
    <source>
        <dbReference type="RuleBase" id="RU003755"/>
    </source>
</evidence>
<evidence type="ECO:0000256" key="1">
    <source>
        <dbReference type="ARBA" id="ARBA00004141"/>
    </source>
</evidence>
<feature type="transmembrane region" description="Helical" evidence="7">
    <location>
        <begin position="476"/>
        <end position="501"/>
    </location>
</feature>
<dbReference type="PANTHER" id="PTHR11654">
    <property type="entry name" value="OLIGOPEPTIDE TRANSPORTER-RELATED"/>
    <property type="match status" value="1"/>
</dbReference>
<keyword evidence="5 7" id="KW-0472">Membrane</keyword>
<dbReference type="EMBL" id="HBHK01016862">
    <property type="protein sequence ID" value="CAD9690366.1"/>
    <property type="molecule type" value="Transcribed_RNA"/>
</dbReference>
<sequence length="577" mass="63336">MSLPIVNNKFGSVSNLRIAPEQAIGVNQNVCKPQDLQDVPQQHLSGNPKRPLKLEDDSSNLYTYVLNPLLYCVWLILLVEAMERFAFYGINMTTQSFLTGFYNADWNAGMSSTEASSVIFESGAIAYAAPFIGAILADGFFGNYWTIILGCCILYIPGLAIIAATAYPFGISDTFPTSLTYAGFMFLYPIGAGVLKSCVNVLGAQQFHPIYQAKAIERFYVFFYVFINIGALLGGLIVPSLCQFNNMYVFYGYLLPVSLLSLALILFVLGTRRYVLMKPQGSVIMKSIQATGAATFRCPPSFNAVKISHGGKYEDSFISKMQMMGLVVVVMLFTVPFNIVYSQIATVFITQGNAMQKVGIVDGSWMSNFDSISVIFSGFLVSGVIYPTLDRFGIELHMMTKFGIGTFIGGVVCVACVIIDYQIHSHYNATGEPINVFWQIVPYMLLGFGEIFVISSAYEAAFILSPDGFKTFGSALNLLCVGCIPNLLSAVILNACEAWAMTDANGGTELNNLEEYSTAHVYRFLWVLAGISFAASLICILPPVKRMYDMVEKKSKMIEDQSAGRAEVGFESKPEAF</sequence>
<accession>A0A7S2WJF0</accession>
<feature type="transmembrane region" description="Helical" evidence="7">
    <location>
        <begin position="116"/>
        <end position="137"/>
    </location>
</feature>
<keyword evidence="3 6" id="KW-0812">Transmembrane</keyword>
<feature type="transmembrane region" description="Helical" evidence="7">
    <location>
        <begin position="326"/>
        <end position="349"/>
    </location>
</feature>
<dbReference type="PROSITE" id="PS01023">
    <property type="entry name" value="PTR2_2"/>
    <property type="match status" value="1"/>
</dbReference>
<keyword evidence="4 7" id="KW-1133">Transmembrane helix</keyword>
<dbReference type="AlphaFoldDB" id="A0A7S2WJF0"/>
<keyword evidence="6" id="KW-0813">Transport</keyword>
<evidence type="ECO:0000313" key="8">
    <source>
        <dbReference type="EMBL" id="CAD9690366.1"/>
    </source>
</evidence>
<proteinExistence type="inferred from homology"/>
<dbReference type="GO" id="GO:0006857">
    <property type="term" value="P:oligopeptide transport"/>
    <property type="evidence" value="ECO:0007669"/>
    <property type="project" value="InterPro"/>
</dbReference>
<name>A0A7S2WJF0_9STRA</name>
<comment type="subcellular location">
    <subcellularLocation>
        <location evidence="1 6">Membrane</location>
        <topology evidence="1 6">Multi-pass membrane protein</topology>
    </subcellularLocation>
</comment>